<dbReference type="Gene3D" id="3.30.559.30">
    <property type="entry name" value="Nonribosomal peptide synthetase, condensation domain"/>
    <property type="match status" value="6"/>
</dbReference>
<dbReference type="InterPro" id="IPR045851">
    <property type="entry name" value="AMP-bd_C_sf"/>
</dbReference>
<dbReference type="SUPFAM" id="SSF53474">
    <property type="entry name" value="alpha/beta-Hydrolases"/>
    <property type="match status" value="1"/>
</dbReference>
<dbReference type="Gene3D" id="3.30.300.30">
    <property type="match status" value="4"/>
</dbReference>
<evidence type="ECO:0000256" key="1">
    <source>
        <dbReference type="ARBA" id="ARBA00001957"/>
    </source>
</evidence>
<dbReference type="Proteomes" id="UP001501183">
    <property type="component" value="Unassembled WGS sequence"/>
</dbReference>
<accession>A0ABP8PJ74</accession>
<dbReference type="InterPro" id="IPR020802">
    <property type="entry name" value="TesA-like"/>
</dbReference>
<evidence type="ECO:0000256" key="4">
    <source>
        <dbReference type="ARBA" id="ARBA00022737"/>
    </source>
</evidence>
<dbReference type="SMART" id="SM00823">
    <property type="entry name" value="PKS_PP"/>
    <property type="match status" value="4"/>
</dbReference>
<dbReference type="EMBL" id="BAABFB010000072">
    <property type="protein sequence ID" value="GAA4488612.1"/>
    <property type="molecule type" value="Genomic_DNA"/>
</dbReference>
<keyword evidence="3" id="KW-0597">Phosphoprotein</keyword>
<dbReference type="InterPro" id="IPR020806">
    <property type="entry name" value="PKS_PP-bd"/>
</dbReference>
<dbReference type="Gene3D" id="3.40.50.980">
    <property type="match status" value="6"/>
</dbReference>
<dbReference type="PROSITE" id="PS00455">
    <property type="entry name" value="AMP_BINDING"/>
    <property type="match status" value="4"/>
</dbReference>
<protein>
    <recommendedName>
        <fullName evidence="6">Carrier domain-containing protein</fullName>
    </recommendedName>
</protein>
<keyword evidence="4" id="KW-0677">Repeat</keyword>
<evidence type="ECO:0000259" key="6">
    <source>
        <dbReference type="PROSITE" id="PS50075"/>
    </source>
</evidence>
<dbReference type="Pfam" id="PF00501">
    <property type="entry name" value="AMP-binding"/>
    <property type="match status" value="4"/>
</dbReference>
<evidence type="ECO:0000256" key="3">
    <source>
        <dbReference type="ARBA" id="ARBA00022553"/>
    </source>
</evidence>
<dbReference type="CDD" id="cd19540">
    <property type="entry name" value="LCL_NRPS-like"/>
    <property type="match status" value="2"/>
</dbReference>
<feature type="domain" description="Carrier" evidence="6">
    <location>
        <begin position="3985"/>
        <end position="4060"/>
    </location>
</feature>
<gene>
    <name evidence="7" type="ORF">GCM10023094_48790</name>
</gene>
<dbReference type="InterPro" id="IPR001242">
    <property type="entry name" value="Condensation_dom"/>
</dbReference>
<dbReference type="Pfam" id="PF00550">
    <property type="entry name" value="PP-binding"/>
    <property type="match status" value="4"/>
</dbReference>
<dbReference type="InterPro" id="IPR029058">
    <property type="entry name" value="AB_hydrolase_fold"/>
</dbReference>
<dbReference type="SMART" id="SM00824">
    <property type="entry name" value="PKS_TE"/>
    <property type="match status" value="1"/>
</dbReference>
<evidence type="ECO:0000256" key="5">
    <source>
        <dbReference type="ARBA" id="ARBA00023194"/>
    </source>
</evidence>
<evidence type="ECO:0000313" key="7">
    <source>
        <dbReference type="EMBL" id="GAA4488612.1"/>
    </source>
</evidence>
<dbReference type="InterPro" id="IPR010071">
    <property type="entry name" value="AA_adenyl_dom"/>
</dbReference>
<keyword evidence="2" id="KW-0596">Phosphopantetheine</keyword>
<dbReference type="CDD" id="cd17643">
    <property type="entry name" value="A_NRPS_Cytc1-like"/>
    <property type="match status" value="1"/>
</dbReference>
<dbReference type="Gene3D" id="3.30.559.10">
    <property type="entry name" value="Chloramphenicol acetyltransferase-like domain"/>
    <property type="match status" value="6"/>
</dbReference>
<dbReference type="Gene3D" id="3.40.50.12780">
    <property type="entry name" value="N-terminal domain of ligase-like"/>
    <property type="match status" value="1"/>
</dbReference>
<dbReference type="Pfam" id="PF00975">
    <property type="entry name" value="Thioesterase"/>
    <property type="match status" value="1"/>
</dbReference>
<dbReference type="CDD" id="cd19543">
    <property type="entry name" value="DCL_NRPS"/>
    <property type="match status" value="2"/>
</dbReference>
<dbReference type="InterPro" id="IPR000873">
    <property type="entry name" value="AMP-dep_synth/lig_dom"/>
</dbReference>
<dbReference type="PROSITE" id="PS00012">
    <property type="entry name" value="PHOSPHOPANTETHEINE"/>
    <property type="match status" value="4"/>
</dbReference>
<dbReference type="InterPro" id="IPR036736">
    <property type="entry name" value="ACP-like_sf"/>
</dbReference>
<organism evidence="7 8">
    <name type="scientific">Rhodococcus olei</name>
    <dbReference type="NCBI Taxonomy" id="2161675"/>
    <lineage>
        <taxon>Bacteria</taxon>
        <taxon>Bacillati</taxon>
        <taxon>Actinomycetota</taxon>
        <taxon>Actinomycetes</taxon>
        <taxon>Mycobacteriales</taxon>
        <taxon>Nocardiaceae</taxon>
        <taxon>Rhodococcus</taxon>
    </lineage>
</organism>
<dbReference type="InterPro" id="IPR020845">
    <property type="entry name" value="AMP-binding_CS"/>
</dbReference>
<dbReference type="NCBIfam" id="TIGR01733">
    <property type="entry name" value="AA-adenyl-dom"/>
    <property type="match status" value="4"/>
</dbReference>
<reference evidence="8" key="1">
    <citation type="journal article" date="2019" name="Int. J. Syst. Evol. Microbiol.">
        <title>The Global Catalogue of Microorganisms (GCM) 10K type strain sequencing project: providing services to taxonomists for standard genome sequencing and annotation.</title>
        <authorList>
            <consortium name="The Broad Institute Genomics Platform"/>
            <consortium name="The Broad Institute Genome Sequencing Center for Infectious Disease"/>
            <person name="Wu L."/>
            <person name="Ma J."/>
        </authorList>
    </citation>
    <scope>NUCLEOTIDE SEQUENCE [LARGE SCALE GENOMIC DNA]</scope>
    <source>
        <strain evidence="8">JCM 32206</strain>
    </source>
</reference>
<evidence type="ECO:0000313" key="8">
    <source>
        <dbReference type="Proteomes" id="UP001501183"/>
    </source>
</evidence>
<keyword evidence="5" id="KW-0045">Antibiotic biosynthesis</keyword>
<dbReference type="PANTHER" id="PTHR45527">
    <property type="entry name" value="NONRIBOSOMAL PEPTIDE SYNTHETASE"/>
    <property type="match status" value="1"/>
</dbReference>
<dbReference type="InterPro" id="IPR001031">
    <property type="entry name" value="Thioesterase"/>
</dbReference>
<dbReference type="SUPFAM" id="SSF56801">
    <property type="entry name" value="Acetyl-CoA synthetase-like"/>
    <property type="match status" value="4"/>
</dbReference>
<dbReference type="PANTHER" id="PTHR45527:SF14">
    <property type="entry name" value="PLIPASTATIN SYNTHASE SUBUNIT B"/>
    <property type="match status" value="1"/>
</dbReference>
<dbReference type="Gene3D" id="3.40.50.1820">
    <property type="entry name" value="alpha/beta hydrolase"/>
    <property type="match status" value="2"/>
</dbReference>
<dbReference type="Gene3D" id="1.10.1200.10">
    <property type="entry name" value="ACP-like"/>
    <property type="match status" value="2"/>
</dbReference>
<dbReference type="Pfam" id="PF13193">
    <property type="entry name" value="AMP-binding_C"/>
    <property type="match status" value="4"/>
</dbReference>
<dbReference type="PROSITE" id="PS50075">
    <property type="entry name" value="CARRIER"/>
    <property type="match status" value="4"/>
</dbReference>
<dbReference type="InterPro" id="IPR006162">
    <property type="entry name" value="Ppantetheine_attach_site"/>
</dbReference>
<dbReference type="SUPFAM" id="SSF52777">
    <property type="entry name" value="CoA-dependent acyltransferases"/>
    <property type="match status" value="12"/>
</dbReference>
<dbReference type="NCBIfam" id="NF003417">
    <property type="entry name" value="PRK04813.1"/>
    <property type="match status" value="4"/>
</dbReference>
<dbReference type="Gene3D" id="2.30.38.10">
    <property type="entry name" value="Luciferase, Domain 3"/>
    <property type="match status" value="3"/>
</dbReference>
<feature type="domain" description="Carrier" evidence="6">
    <location>
        <begin position="5065"/>
        <end position="5140"/>
    </location>
</feature>
<feature type="domain" description="Carrier" evidence="6">
    <location>
        <begin position="1355"/>
        <end position="1430"/>
    </location>
</feature>
<proteinExistence type="predicted"/>
<name>A0ABP8PJ74_9NOCA</name>
<dbReference type="SUPFAM" id="SSF47336">
    <property type="entry name" value="ACP-like"/>
    <property type="match status" value="4"/>
</dbReference>
<dbReference type="InterPro" id="IPR010060">
    <property type="entry name" value="NRPS_synth"/>
</dbReference>
<comment type="caution">
    <text evidence="7">The sequence shown here is derived from an EMBL/GenBank/DDBJ whole genome shotgun (WGS) entry which is preliminary data.</text>
</comment>
<keyword evidence="8" id="KW-1185">Reference proteome</keyword>
<dbReference type="InterPro" id="IPR023213">
    <property type="entry name" value="CAT-like_dom_sf"/>
</dbReference>
<dbReference type="CDD" id="cd05930">
    <property type="entry name" value="A_NRPS"/>
    <property type="match status" value="1"/>
</dbReference>
<dbReference type="InterPro" id="IPR025110">
    <property type="entry name" value="AMP-bd_C"/>
</dbReference>
<dbReference type="InterPro" id="IPR042099">
    <property type="entry name" value="ANL_N_sf"/>
</dbReference>
<dbReference type="Pfam" id="PF00668">
    <property type="entry name" value="Condensation"/>
    <property type="match status" value="6"/>
</dbReference>
<dbReference type="InterPro" id="IPR009081">
    <property type="entry name" value="PP-bd_ACP"/>
</dbReference>
<sequence length="5404" mass="576337">MVQVVWLESTTGEDRLLIVVHHLVVDGVSWRVLVPDLATAWAQMTAGQAPTLPEVGTSMRSWAHALVDAAPGRRDELALWRAVHSGADPLLGSRPLDPAVDVEDTVRRVTVALPAEVSAAVLTTVPDRYHGTVTDGLLTALAMALTRWRRRHGQPADGGTLIGIEGHGREDQVVGGADLSRTVGWFTAVHPLRLHLPDVDLDDTFAGGPAAGAAIKAVKEQLLAIPDHGVGYGMLRYLDPEAGAELADFAAPQVSFNYLGRIAADLTEEGPATGWTPSADVDLQRVQDRDLPIASTLDVNAVTTLVGDRPQLRATWAYASGVLTAEQVDEITGLWVEALTALARHAAGPDAGGLTPSDVDLVDLDQPTIDRLEARHPGLQDIWSLSPLQSGLLYHADAAQTPGSVGTRAVDSYTVQLTLEVRGADPARVRRAGQALLDRHPNLRTAFVTDDGGRPVQIVHRRVDLPWAEVDLGDLPAAERDRALARLTDEDRARGFAMDTAPLLRITMVRTGADEHRIVLTNHHILLDGWSMPLVLRDLLTLYATDGDAGPLPRVQPYRDYLTWLSRRPVEQSLAAWQQALAGATDPTLLDHGTTPPATADEIAVDLGTDVTWGLRALSRERDVTMSTMIRAAWGIVLAELTGRDDVVFGGTVAGRPPQIPGIESMVGLFINTLPVRVTLDPHDTLAGLLARLQSEQSALLDHHHVGLSDIVTAAGPGAVFDTLTVFESYPIDRDALTADTDIAGMHVTGVHDTANAAHYPLALIAGDDDALTLTLAFSPELFDAALVHRLGDRIAGVLRALVDTPDLPLARLRLLSDREHADLVPARGAPATPRRTLPQILADAAAIDPDAIALRSGDRSVGYRELDETSNRLARLLIANGAGPDTPVALCLPRSIESVTAMWAITKSGAAFVPVDPHYPPDRVAHMLTDSGAVLGVTDAATVDRLPGETVWLVHDAADTADLLASVSAAPITDADRRAPLRLDHAAYVIYTSGSTGTPKGVVVPHRGLDNFAHELQQRMGADRHSRTMHFASPSFDGSVLDYLLAFGPGATMVIVPPTVYGGAELADLIAREHVTHSFVTTAGLESVDPSGLDEFESVMVGGEACPPELVARWAAPTVPSPRGVTPGTPHPRRFFNGYGPTEATIMVAISDPLEPGERVGIGGPLLGVSVVVLGSRLQPVPAGVPGELYLCGPGLARGYHGRPGFTAGRFVANPYGEPGERMYRTGDLVRWAPDRTGSYAIEYLGRSDFQVKIRGFRIELGEIDSAVAAHPDIDFAVTVAHQVGGDTHLAAYVTTADPRPTATAIREFVRGRLPAHMVPESVTFLDAIPLTPVGKLDRSALPAPDFGAAQYIPPSTPLEQTVADVFAAVLGLDRVGADDDFFSLGGNSLIATRVAARLGATLGTTVGVRTLFEAGTVRDLAHALADVDTGADRPPLLAGPRPARLPLSPAQQRMWFLNQFDTTSPAYNIPLAVRLSGDLDVDALTAALRDVQERHESLRTVYPLGADREPEQVIVPVDEATTELPVHDVTEADLRARLAEFVGTGFDVTAAVPVRVALLRLAPDDHVLAIVVHHICADGFSMAPLARDVMVAYQARVGGDAAVRDPLDVQFADFALWQRDLLGDAADPSSRHATELAFWTRELAGLPEVLALPTDRPRPVARTMRGDRVPLRIDAGTHRALTEIAHTRGATMFMTMHAALAVLLAKLTGTDDLAIGTPVAGRGDAALDEMVGMFVGTLVLRSPVPPEQSFRDLVGDLRARDVAAFENTDLPFEVLVDELAPDRSTSHTPLFQVLIEFQNNELPSFALPGLTVTAVEPDLPVAKFDLQLTLAESFAADGSPAGMTGALTYATDVFDARTAATIADRFGRLLTDVNRHPDRPVGDLDLCTDTERDAMVTEWNLPGRSAPAITLADAFAAAAAATPDAPAVTFGEDTVSYADLAARANRLARVLIDLGAGPETLVAVALPRGIDLVVALLAVVESGAGYLPLDVSYPPDRLAFMLADAGPVCTLSVASDVDRVPDSDVPTVLLDDPDVGARLAAASPAQVTDADRTAPLTPAATAYVIYTSGSTGRPKGVLVGHRNVMTLFENTRDTFDFGSADVWTMFHSYAFDFSVWELWGPLLHGGRLVVVDHDTARSPEQFLDLLERERVTVLNQTPTAFYQLAEADRAAGGADLLTALRYVIFGGEALDFAQLGRWYARHDSQAPELVNMYGITETTVHVTRLPLTAELAASSSASIVGRAIPALRVTILDRRLRPVPPGVVGEMYVSGDQVTRGYLGRPDLTAARFVADPSGVPGARMYRTGDLARWNHRGQLEYLGRSDMQVKIRGFRIELGEIEAAALRFPGVAAAVAAVHDDGAGRTRLVGYVVPEPGAALDRVGLREHLAADLASHMVPAAFVELDRLPLTANGKLDRKALPEPDFGEFAGAGRAPASEAEATLAALFAEVLGVDQVGVDDAFFALGGDSIMSIQLVARAKDAGLLLTPRQVFEHKTVAALATVAEHTTDTGPVLEELPGGGVGEFPATPIVRWLLDRAGDGDLGRYTQTALLTLPAGADRDRLERTLGAVLDRHDMLRARLDRDTATVTVAAPGTVDPAALLTRIPVASVTGPEFERRASEALADAAGRLRPDAGIMLQAVWFEPPAGPGRLLLVVHHIAVDGVSWRVLVPDLAIAWARLTEAAATDAAADLDLPGVGTSVRRWAHALADIDRSDEIDYWRGVLAGPDPVLGSRPLDLDVDVAGTTRRVRVEVPPDVTESLLTAVPESFRGGVGDGLLAGLALALTRWRADRGETHTDALVSLEGHGREEQAVAGADLARTVGWFTTIHPVRLDLTGIDLDEAFDAGPAAGAAIKAVKEQLLAVPGHGIGFGLLRYPAAGDSALAGTRTPQVSFNYLGRLAGGRPLPDDAGWMPVTDVDLDDTPGPDLPVASVLDVNAVTLAGPDGPRLRATWDFPAGVLSAEEVTLLADLWVEALTAVARHAADPDSGGLTPSDVDLVDLDQPAIDRLETRYPDLSEIWSLGPLQSGLLFHTRLTEHTVDPYVVQLTIDLSGIVDPDRLRRAGQALLDRHPNLRAAFTQDGDHGAVQVVPAHARLPWTHADLSALDRDAADAEFGAILDADRTAGFDMTVPPLLRMLLVTMAPGEYRLVLTNHHILLDGWSMPLIVRDLLTLYATDGDASNLPRVRSYRDYLRWLAGRDLSASASVWRETLGDLTDPTLLVPAEPGQPAPAGSREYGVDLGVDDSARLRELARGRGITVNTVVQAAWGVVLGALTGRDDVVFGATVSGRPPQIPGIESMVGLFITTIPVRVTLDPHLTLGGLLDRLQADQATLLDHHLLGLPAIQKAAGPGSVFDTLTVFESYPIDRAGLTEDTDIAGLRVAGIGGRDSAHYPLALVASESDRLHLKFEFSDAFGRGEVARIADRVQRVLALFADRPDVRVSQAHALDAVERADLLPVAGTAGASERILPQILTDAAALDPDAIALTADGVTVTYRELDERSNQLARVLIALGAGPESFVALGIARSISSVLCMWAVAKTGAAFVPVDPNYPPERITHMLTDSGATVGLALTAHRGRLPDSVPWLYLDAPAFAERCATRSAAPITDADRVAPIALTNAAYLVYTSGSTGTPKGVVVTHTGLDNFAHDQIARFGAAPGSRTLHFSTPSFDGSVFEYLQAFGAGATMVIAPPTVYGGSELAQLIKSEHVTHAFVTTAALATVDPDGLDEFAHVVFGGEACPPELVTRWAAPTLPSTRGGGRLLHNAYGPTETTVMSNISAPMNPDLPITLGGPIRGVQELVLGSHLQPVPVGAPGELYICGVGLARGYHNRPGFTASRFVANPYAPGERMYRTGDVVRWTRTADTGDYALEYLGRSDFQVKIRGFRIELGEIDTAIMAQPGVGFAVTVAVAGPSGDTALASYVLPATAHRVDAAELTTALAHRLPGHMVPTSITILDEIPLTPVGKLDRAALPEPAFTAPAGEYTPPATALERAVAAVFAEVLGVERVGALDDFFDIGGNSLIATRVTARLASALGVTVGVRALFEAPTARSLARWVDASGRDHDRPALTAGPRPDRVPISLAQQRMWFLNQFDTTSPAYNIPLAVRLTGDLDVTALHAAVADVLDRHESLRTAFPVVDGQPTQQILPTADALADFSEVEVPERELSPRIAEFASRGFDVTAGAPIRAAVYRVAPREHALVMVVHHICADGFSLATLARDVMTAYAARSAGDAPRWSPLPAQYADFTLWQHRVLGSEDDERSLINRQWRFWHDALDGLPDVIALPTDRPRPLQQTMRGDRVEFTVPADVHRALTELARGQGATVFMAVHAAYALMLARLGDTDDIAIGTPIAGRGDAALDEMIGMFVGTLVLRTRIDASASFTELLRDVRDFDLDAFAHADLPFELLVEKINPPRSTAYSPLFQVSLEFQNTESPRLDLPGLTAEALDLSTRVAKEDLELILAERFDEDRNPAGMTAAFDFATDLFDPPTIRALADRFLRILRAVTTDPAGAVGDVGILGATELAEYAPAHGRAGRTPRLWPDLLSDAARIEPDAVAMTFEGRRVSYRELDDRSNRLARALIARGVGPETFVALGLSRSLEEITAIWAVAKAGAGFVPVDPTYPSERIEYMLRDSAAILGLTVPGRRDRLPDTVPWLVLDEDVDRELASISAAPVTDADRATPLHLAHPAYLIYTSGSTGLPKGVIVTHRGIANLTAEEHDRFKVVPQSRVSHLASPSFDASVFELMMAFSAGARVVIVPPTVFGGTELADLLRREGVTHAFITPTALSSMEDVGLGQLKVLAVAGEACPPELVAKWAAPKSPSSGEPGRRMFNGYGPTETTIQASVSDAMSAGEVVNIGRPATGFEEMILDTRLQPVPVGVPGELYISGPGLARGYHHRPGLTAGRFVANPFGDPGATMYRTGDIVRWRMPHGDGPRAAGDGEATRYVVEYLGRSDFQVKVRGFRIELGEIDTVLAGHPAITFAATIGYTAPSGATMLAAYVVGTDGISPDPGEIRAYAAARLPAHMVPAAVTVLDRVPMTPVGKLDRRALPAPEFGSRADLYQPPRTATERTVTDVFERVLGVDRVGVADSFFDLGGNSIVATQLVAEIQSRLGLRLPLQAVFLDPTPRGIALALDEPGRAAPVDEALSVVIPLRTQGSKSPLFCIHPGIGLSWGYAGLIRHLSGDRPAYGLQLPVISGGPHFTSVRELAHRYVQEMVAVQAHGPYHLLGWSLGGVLAHAIAVELRARGEQVATLAIMDSYVGFDEDTPDSLTVGELLHGLGLDLPDANGAALTYERAVELLDESFGQSTGLTADHLQRINAGFTDSARIMRSFTPDVFDGDMLFFRAARSADGDHSPQEWRDAVTGGIREVEVDCEHNQMIEPDVLAVVGPVLDEYLTAHRG</sequence>
<dbReference type="NCBIfam" id="TIGR01720">
    <property type="entry name" value="NRPS-para261"/>
    <property type="match status" value="2"/>
</dbReference>
<feature type="domain" description="Carrier" evidence="6">
    <location>
        <begin position="2434"/>
        <end position="2508"/>
    </location>
</feature>
<evidence type="ECO:0000256" key="2">
    <source>
        <dbReference type="ARBA" id="ARBA00022450"/>
    </source>
</evidence>
<comment type="cofactor">
    <cofactor evidence="1">
        <name>pantetheine 4'-phosphate</name>
        <dbReference type="ChEBI" id="CHEBI:47942"/>
    </cofactor>
</comment>